<dbReference type="EC" id="1.17.4.1" evidence="2"/>
<reference evidence="7 8" key="1">
    <citation type="submission" date="2020-08" db="EMBL/GenBank/DDBJ databases">
        <title>Genome public.</title>
        <authorList>
            <person name="Liu C."/>
            <person name="Sun Q."/>
        </authorList>
    </citation>
    <scope>NUCLEOTIDE SEQUENCE [LARGE SCALE GENOMIC DNA]</scope>
    <source>
        <strain evidence="7 8">NSJ-27</strain>
    </source>
</reference>
<evidence type="ECO:0000256" key="5">
    <source>
        <dbReference type="ARBA" id="ARBA00047754"/>
    </source>
</evidence>
<accession>A0ABR7IPX8</accession>
<evidence type="ECO:0000313" key="8">
    <source>
        <dbReference type="Proteomes" id="UP000649151"/>
    </source>
</evidence>
<dbReference type="InterPro" id="IPR023806">
    <property type="entry name" value="CHP03905"/>
</dbReference>
<dbReference type="EMBL" id="JACOQK010000001">
    <property type="protein sequence ID" value="MBC5787176.1"/>
    <property type="molecule type" value="Genomic_DNA"/>
</dbReference>
<organism evidence="7 8">
    <name type="scientific">Clostridium facile</name>
    <dbReference type="NCBI Taxonomy" id="2763035"/>
    <lineage>
        <taxon>Bacteria</taxon>
        <taxon>Bacillati</taxon>
        <taxon>Bacillota</taxon>
        <taxon>Clostridia</taxon>
        <taxon>Eubacteriales</taxon>
        <taxon>Clostridiaceae</taxon>
        <taxon>Clostridium</taxon>
    </lineage>
</organism>
<evidence type="ECO:0000256" key="1">
    <source>
        <dbReference type="ARBA" id="ARBA00007405"/>
    </source>
</evidence>
<keyword evidence="8" id="KW-1185">Reference proteome</keyword>
<keyword evidence="4" id="KW-0547">Nucleotide-binding</keyword>
<comment type="catalytic activity">
    <reaction evidence="5">
        <text>a 2'-deoxyribonucleoside 5'-diphosphate + [thioredoxin]-disulfide + H2O = a ribonucleoside 5'-diphosphate + [thioredoxin]-dithiol</text>
        <dbReference type="Rhea" id="RHEA:23252"/>
        <dbReference type="Rhea" id="RHEA-COMP:10698"/>
        <dbReference type="Rhea" id="RHEA-COMP:10700"/>
        <dbReference type="ChEBI" id="CHEBI:15377"/>
        <dbReference type="ChEBI" id="CHEBI:29950"/>
        <dbReference type="ChEBI" id="CHEBI:50058"/>
        <dbReference type="ChEBI" id="CHEBI:57930"/>
        <dbReference type="ChEBI" id="CHEBI:73316"/>
        <dbReference type="EC" id="1.17.4.1"/>
    </reaction>
</comment>
<evidence type="ECO:0000313" key="7">
    <source>
        <dbReference type="EMBL" id="MBC5787176.1"/>
    </source>
</evidence>
<name>A0ABR7IPX8_9CLOT</name>
<dbReference type="RefSeq" id="WP_069988888.1">
    <property type="nucleotide sequence ID" value="NZ_JACOQK010000001.1"/>
</dbReference>
<feature type="domain" description="TSCPD" evidence="6">
    <location>
        <begin position="4"/>
        <end position="78"/>
    </location>
</feature>
<evidence type="ECO:0000259" key="6">
    <source>
        <dbReference type="Pfam" id="PF12637"/>
    </source>
</evidence>
<dbReference type="Proteomes" id="UP000649151">
    <property type="component" value="Unassembled WGS sequence"/>
</dbReference>
<dbReference type="NCBIfam" id="TIGR03905">
    <property type="entry name" value="TIGR03905_4_Cys"/>
    <property type="match status" value="1"/>
</dbReference>
<comment type="caution">
    <text evidence="7">The sequence shown here is derived from an EMBL/GenBank/DDBJ whole genome shotgun (WGS) entry which is preliminary data.</text>
</comment>
<evidence type="ECO:0000256" key="4">
    <source>
        <dbReference type="ARBA" id="ARBA00022741"/>
    </source>
</evidence>
<evidence type="ECO:0000256" key="2">
    <source>
        <dbReference type="ARBA" id="ARBA00012274"/>
    </source>
</evidence>
<keyword evidence="3" id="KW-0237">DNA synthesis</keyword>
<protein>
    <recommendedName>
        <fullName evidence="2">ribonucleoside-diphosphate reductase</fullName>
        <ecNumber evidence="2">1.17.4.1</ecNumber>
    </recommendedName>
</protein>
<comment type="similarity">
    <text evidence="1">Belongs to the ribonucleoside diphosphate reductase class-2 family.</text>
</comment>
<proteinExistence type="inferred from homology"/>
<sequence>MNYTYRPKGVCSQQIDISVEDGIIQEIKFYGGCNGNLKGIAALAVGQPVEDVIQRLEGIHCGFKNTSCPDQLALALKQINQI</sequence>
<dbReference type="Pfam" id="PF12637">
    <property type="entry name" value="TSCPD"/>
    <property type="match status" value="1"/>
</dbReference>
<evidence type="ECO:0000256" key="3">
    <source>
        <dbReference type="ARBA" id="ARBA00022634"/>
    </source>
</evidence>
<gene>
    <name evidence="7" type="ORF">H8Z77_03940</name>
</gene>
<dbReference type="InterPro" id="IPR024434">
    <property type="entry name" value="TSCPD_dom"/>
</dbReference>